<dbReference type="AlphaFoldDB" id="A0A1E5SZ10"/>
<evidence type="ECO:0000259" key="3">
    <source>
        <dbReference type="Pfam" id="PF15902"/>
    </source>
</evidence>
<sequence>MLLISALFITVCSYGQKIDFSQVESMKPRNIGPAGMSGRVTSIDVVRNNPEIIYAGSASGGLWKSESGGVAWEPIFDGNLALSIGAVAVSQKNPDVVWVGTGEGNPRNSLTGGYGVYRSLDAGKTWKLMGLEKTRNVHRIIIHPDDPNTVYIGAIGSPWGDHEERGVYKTTDGGETWNKILYIDQMTGVGDMVMDPANPDKILVNMWQHRRKPWFFTSGGPSSGLFLTVDGGKNWTKQSAKENGLPEGDLGRMGLAFATNNPNRVYAIIESKKNALYRSDNGGVNWTMVNDKSEIGNRPFYYFDIYVDPKNENRLYSIFTNVNVSEDGGKSFSGLIGRGLIHVDNHALYINPDNPKYMILGNDGGMAITRDMGKTWQFVENLALGQYYHINVDNEIPYNVYGGLQDNGSWTGPAYAWTRGGLRNDYYHSIGGGDGFDVVPDPDDSRFGYSMSQQGNVNLYDKVTGRSKSVKPIHPDPNVRLRFNWNAAIAQDPFDNSTIYFGSQFVHKSTDKGGSWDVISPDLTTNDPEKQKQHLSGGITIDATGAENYTTILAIEPSPTEQGVIWAGTDDGNVQITRDGGNSWTNVSKNIKGVPAGSWVAQIKASKYNNGEAVAVINNYRRFDFEPYLMRTKNYGKSWENLASGKDVFGYALSYIQDPVEPNLLFFGTEHGLYISIDGAKNWSKFNNGYPSVSTMDLVIQERESDLVIGTFGRAIWVLDDIKPLRVMAKKGHDKVIADAVSIVPPNTAYITSSRSASGPANPGNATFEGTNRPSGSAVIKFFAKKPDTPQGNGRPGNNAEAIANRRAALARAEGGAGGRFPGGGGRGGRAGRAGARGPQAQIEISDLNGNVVRKISSQVEDGLNQAFWRFDEDPPADTEQPALPAGIPARFARNFRASGAPILPGTYNVKVTVGDKSESSQIEVKMDPRAEVPMEILVARRDMIRKANKMVNESTKMSSKITRDMQTVDKVIAALQGKRGRDVAALRTKTNAVKEEMQGLAKLIGAGGGFRRGGDPNEPTPLRTRAFGLTRSISGSYDMPGRTQEMLMKQFQDQMDELKTKMDAWYAENWDAFLAEVKKVDFSPIGN</sequence>
<dbReference type="PANTHER" id="PTHR12106:SF27">
    <property type="entry name" value="SORTILIN-RELATED RECEPTOR"/>
    <property type="match status" value="1"/>
</dbReference>
<accession>A0A1E5SZ10</accession>
<feature type="domain" description="Sortilin N-terminal" evidence="3">
    <location>
        <begin position="116"/>
        <end position="239"/>
    </location>
</feature>
<dbReference type="EMBL" id="MDGQ01000005">
    <property type="protein sequence ID" value="OEK04368.1"/>
    <property type="molecule type" value="Genomic_DNA"/>
</dbReference>
<feature type="compositionally biased region" description="Gly residues" evidence="2">
    <location>
        <begin position="815"/>
        <end position="832"/>
    </location>
</feature>
<evidence type="ECO:0000313" key="4">
    <source>
        <dbReference type="EMBL" id="OEK04368.1"/>
    </source>
</evidence>
<proteinExistence type="predicted"/>
<dbReference type="Gene3D" id="2.130.10.10">
    <property type="entry name" value="YVTN repeat-like/Quinoprotein amine dehydrogenase"/>
    <property type="match status" value="5"/>
</dbReference>
<feature type="region of interest" description="Disordered" evidence="2">
    <location>
        <begin position="811"/>
        <end position="840"/>
    </location>
</feature>
<dbReference type="InterPro" id="IPR050310">
    <property type="entry name" value="VPS10-sortilin"/>
</dbReference>
<dbReference type="InterPro" id="IPR015943">
    <property type="entry name" value="WD40/YVTN_repeat-like_dom_sf"/>
</dbReference>
<dbReference type="Pfam" id="PF15902">
    <property type="entry name" value="Sortilin-Vps10"/>
    <property type="match status" value="1"/>
</dbReference>
<dbReference type="OrthoDB" id="9757809at2"/>
<evidence type="ECO:0000313" key="5">
    <source>
        <dbReference type="Proteomes" id="UP000095552"/>
    </source>
</evidence>
<dbReference type="CDD" id="cd15482">
    <property type="entry name" value="Sialidase_non-viral"/>
    <property type="match status" value="1"/>
</dbReference>
<dbReference type="PANTHER" id="PTHR12106">
    <property type="entry name" value="SORTILIN RELATED"/>
    <property type="match status" value="1"/>
</dbReference>
<reference evidence="4 5" key="1">
    <citation type="submission" date="2016-08" db="EMBL/GenBank/DDBJ databases">
        <title>Draft genome of Fabibacter sp. strain SK-8.</title>
        <authorList>
            <person name="Wong S.-K."/>
            <person name="Hamasaki K."/>
            <person name="Yoshizawa S."/>
        </authorList>
    </citation>
    <scope>NUCLEOTIDE SEQUENCE [LARGE SCALE GENOMIC DNA]</scope>
    <source>
        <strain evidence="4 5">SK-8</strain>
    </source>
</reference>
<name>A0A1E5SZ10_9BACT</name>
<dbReference type="SUPFAM" id="SSF110296">
    <property type="entry name" value="Oligoxyloglucan reducing end-specific cellobiohydrolase"/>
    <property type="match status" value="2"/>
</dbReference>
<comment type="caution">
    <text evidence="4">The sequence shown here is derived from an EMBL/GenBank/DDBJ whole genome shotgun (WGS) entry which is preliminary data.</text>
</comment>
<gene>
    <name evidence="4" type="ORF">BFP71_12865</name>
</gene>
<evidence type="ECO:0000256" key="1">
    <source>
        <dbReference type="ARBA" id="ARBA00022737"/>
    </source>
</evidence>
<organism evidence="4 5">
    <name type="scientific">Roseivirga misakiensis</name>
    <dbReference type="NCBI Taxonomy" id="1563681"/>
    <lineage>
        <taxon>Bacteria</taxon>
        <taxon>Pseudomonadati</taxon>
        <taxon>Bacteroidota</taxon>
        <taxon>Cytophagia</taxon>
        <taxon>Cytophagales</taxon>
        <taxon>Roseivirgaceae</taxon>
        <taxon>Roseivirga</taxon>
    </lineage>
</organism>
<protein>
    <recommendedName>
        <fullName evidence="3">Sortilin N-terminal domain-containing protein</fullName>
    </recommendedName>
</protein>
<dbReference type="InterPro" id="IPR031778">
    <property type="entry name" value="Sortilin_N"/>
</dbReference>
<evidence type="ECO:0000256" key="2">
    <source>
        <dbReference type="SAM" id="MobiDB-lite"/>
    </source>
</evidence>
<dbReference type="STRING" id="1563681.BFP71_12865"/>
<keyword evidence="1" id="KW-0677">Repeat</keyword>
<keyword evidence="5" id="KW-1185">Reference proteome</keyword>
<feature type="region of interest" description="Disordered" evidence="2">
    <location>
        <begin position="753"/>
        <end position="774"/>
    </location>
</feature>
<dbReference type="Proteomes" id="UP000095552">
    <property type="component" value="Unassembled WGS sequence"/>
</dbReference>